<gene>
    <name evidence="2" type="ORF">SAMN04487818_10879</name>
</gene>
<protein>
    <submittedName>
        <fullName evidence="2">Steroid 5-alpha reductase family enzyme</fullName>
    </submittedName>
</protein>
<dbReference type="EMBL" id="FOGI01000008">
    <property type="protein sequence ID" value="SES17024.1"/>
    <property type="molecule type" value="Genomic_DNA"/>
</dbReference>
<dbReference type="RefSeq" id="WP_092780211.1">
    <property type="nucleotide sequence ID" value="NZ_FOGI01000008.1"/>
</dbReference>
<feature type="transmembrane region" description="Helical" evidence="1">
    <location>
        <begin position="106"/>
        <end position="123"/>
    </location>
</feature>
<evidence type="ECO:0000313" key="2">
    <source>
        <dbReference type="EMBL" id="SES17024.1"/>
    </source>
</evidence>
<proteinExistence type="predicted"/>
<evidence type="ECO:0000313" key="3">
    <source>
        <dbReference type="Proteomes" id="UP000199051"/>
    </source>
</evidence>
<dbReference type="STRING" id="155974.SAMN04487818_10879"/>
<dbReference type="AlphaFoldDB" id="A0A1H9V6K1"/>
<feature type="transmembrane region" description="Helical" evidence="1">
    <location>
        <begin position="129"/>
        <end position="149"/>
    </location>
</feature>
<dbReference type="InterPro" id="IPR010721">
    <property type="entry name" value="UstE-like"/>
</dbReference>
<keyword evidence="1" id="KW-0472">Membrane</keyword>
<accession>A0A1H9V6K1</accession>
<dbReference type="PANTHER" id="PTHR32251:SF17">
    <property type="entry name" value="STEROID 5-ALPHA REDUCTASE C-TERMINAL DOMAIN-CONTAINING PROTEIN"/>
    <property type="match status" value="1"/>
</dbReference>
<feature type="transmembrane region" description="Helical" evidence="1">
    <location>
        <begin position="39"/>
        <end position="72"/>
    </location>
</feature>
<evidence type="ECO:0000256" key="1">
    <source>
        <dbReference type="SAM" id="Phobius"/>
    </source>
</evidence>
<dbReference type="PANTHER" id="PTHR32251">
    <property type="entry name" value="3-OXO-5-ALPHA-STEROID 4-DEHYDROGENASE"/>
    <property type="match status" value="1"/>
</dbReference>
<keyword evidence="1" id="KW-0812">Transmembrane</keyword>
<dbReference type="Gene3D" id="1.20.120.1630">
    <property type="match status" value="1"/>
</dbReference>
<reference evidence="3" key="1">
    <citation type="submission" date="2016-10" db="EMBL/GenBank/DDBJ databases">
        <authorList>
            <person name="Varghese N."/>
            <person name="Submissions S."/>
        </authorList>
    </citation>
    <scope>NUCLEOTIDE SEQUENCE [LARGE SCALE GENOMIC DNA]</scope>
    <source>
        <strain evidence="3">DSM 44260</strain>
    </source>
</reference>
<keyword evidence="3" id="KW-1185">Reference proteome</keyword>
<dbReference type="Proteomes" id="UP000199051">
    <property type="component" value="Unassembled WGS sequence"/>
</dbReference>
<name>A0A1H9V6K1_9PSEU</name>
<dbReference type="GO" id="GO:0016020">
    <property type="term" value="C:membrane"/>
    <property type="evidence" value="ECO:0007669"/>
    <property type="project" value="TreeGrafter"/>
</dbReference>
<dbReference type="Pfam" id="PF06966">
    <property type="entry name" value="DUF1295"/>
    <property type="match status" value="1"/>
</dbReference>
<organism evidence="2 3">
    <name type="scientific">Actinokineospora terrae</name>
    <dbReference type="NCBI Taxonomy" id="155974"/>
    <lineage>
        <taxon>Bacteria</taxon>
        <taxon>Bacillati</taxon>
        <taxon>Actinomycetota</taxon>
        <taxon>Actinomycetes</taxon>
        <taxon>Pseudonocardiales</taxon>
        <taxon>Pseudonocardiaceae</taxon>
        <taxon>Actinokineospora</taxon>
    </lineage>
</organism>
<keyword evidence="1" id="KW-1133">Transmembrane helix</keyword>
<dbReference type="PROSITE" id="PS50244">
    <property type="entry name" value="S5A_REDUCTASE"/>
    <property type="match status" value="1"/>
</dbReference>
<sequence length="256" mass="28024">MILLVALGVVAAVVGATFVVSVRRGRWDLIDTVWGLGFAAVAVVACVVSTGDLALRLTVTAMVVLWGVRLAVHIHRRNRGRPEDRRYVEILGGAQGDPRLHMLRRVFLPQAAIMWFVSLPVLAAEHGRVTAVTYAGVAVWLVGLVFETVGDWQLARFKADPSTKGTVLDTGLWRYTRHPNYFGDACVWWGVYLTACHSWLGAATLASPVLMTYLLAKGTGKPLTERHLSSSRPGYADYVARTSGFFPLPPKRGTRA</sequence>